<evidence type="ECO:0000256" key="7">
    <source>
        <dbReference type="PROSITE-ProRule" id="PRU10141"/>
    </source>
</evidence>
<dbReference type="SUPFAM" id="SSF56112">
    <property type="entry name" value="Protein kinase-like (PK-like)"/>
    <property type="match status" value="1"/>
</dbReference>
<dbReference type="Proteomes" id="UP001229955">
    <property type="component" value="Chromosome"/>
</dbReference>
<keyword evidence="11" id="KW-1185">Reference proteome</keyword>
<feature type="binding site" evidence="7">
    <location>
        <position position="45"/>
    </location>
    <ligand>
        <name>ATP</name>
        <dbReference type="ChEBI" id="CHEBI:30616"/>
    </ligand>
</feature>
<keyword evidence="4 7" id="KW-0547">Nucleotide-binding</keyword>
<dbReference type="Gene3D" id="1.10.510.10">
    <property type="entry name" value="Transferase(Phosphotransferase) domain 1"/>
    <property type="match status" value="1"/>
</dbReference>
<evidence type="ECO:0000256" key="2">
    <source>
        <dbReference type="ARBA" id="ARBA00022527"/>
    </source>
</evidence>
<accession>A0AA49K2T2</accession>
<accession>A0AA49JWX2</accession>
<dbReference type="PANTHER" id="PTHR43289:SF6">
    <property type="entry name" value="SERINE_THREONINE-PROTEIN KINASE NEKL-3"/>
    <property type="match status" value="1"/>
</dbReference>
<dbReference type="InterPro" id="IPR011009">
    <property type="entry name" value="Kinase-like_dom_sf"/>
</dbReference>
<dbReference type="EC" id="2.7.11.1" evidence="1"/>
<evidence type="ECO:0000256" key="5">
    <source>
        <dbReference type="ARBA" id="ARBA00022777"/>
    </source>
</evidence>
<evidence type="ECO:0000256" key="1">
    <source>
        <dbReference type="ARBA" id="ARBA00012513"/>
    </source>
</evidence>
<dbReference type="InterPro" id="IPR011659">
    <property type="entry name" value="WD40"/>
</dbReference>
<protein>
    <recommendedName>
        <fullName evidence="1">non-specific serine/threonine protein kinase</fullName>
        <ecNumber evidence="1">2.7.11.1</ecNumber>
    </recommendedName>
</protein>
<dbReference type="FunFam" id="1.10.510.10:FF:000021">
    <property type="entry name" value="Serine/threonine protein kinase"/>
    <property type="match status" value="1"/>
</dbReference>
<dbReference type="PROSITE" id="PS00107">
    <property type="entry name" value="PROTEIN_KINASE_ATP"/>
    <property type="match status" value="1"/>
</dbReference>
<evidence type="ECO:0000256" key="6">
    <source>
        <dbReference type="ARBA" id="ARBA00022840"/>
    </source>
</evidence>
<dbReference type="InterPro" id="IPR011044">
    <property type="entry name" value="Quino_amine_DH_bsu"/>
</dbReference>
<dbReference type="Gene3D" id="3.30.200.20">
    <property type="entry name" value="Phosphorylase Kinase, domain 1"/>
    <property type="match status" value="1"/>
</dbReference>
<evidence type="ECO:0000259" key="8">
    <source>
        <dbReference type="PROSITE" id="PS50011"/>
    </source>
</evidence>
<dbReference type="Pfam" id="PF07676">
    <property type="entry name" value="PD40"/>
    <property type="match status" value="7"/>
</dbReference>
<dbReference type="AlphaFoldDB" id="A0AA49JWX2"/>
<dbReference type="RefSeq" id="WP_367886392.1">
    <property type="nucleotide sequence ID" value="NZ_CP130612.1"/>
</dbReference>
<dbReference type="SMART" id="SM00220">
    <property type="entry name" value="S_TKc"/>
    <property type="match status" value="1"/>
</dbReference>
<evidence type="ECO:0000313" key="10">
    <source>
        <dbReference type="EMBL" id="WKW16460.1"/>
    </source>
</evidence>
<dbReference type="SUPFAM" id="SSF50969">
    <property type="entry name" value="YVTN repeat-like/Quinoprotein amine dehydrogenase"/>
    <property type="match status" value="1"/>
</dbReference>
<dbReference type="SUPFAM" id="SSF82171">
    <property type="entry name" value="DPP6 N-terminal domain-like"/>
    <property type="match status" value="1"/>
</dbReference>
<organism evidence="9">
    <name type="scientific">Pseudogemmatithrix spongiicola</name>
    <dbReference type="NCBI Taxonomy" id="3062599"/>
    <lineage>
        <taxon>Bacteria</taxon>
        <taxon>Pseudomonadati</taxon>
        <taxon>Gemmatimonadota</taxon>
        <taxon>Gemmatimonadia</taxon>
        <taxon>Gemmatimonadales</taxon>
        <taxon>Gemmatimonadaceae</taxon>
        <taxon>Pseudogemmatithrix</taxon>
    </lineage>
</organism>
<name>A0AA49JWX2_9BACT</name>
<dbReference type="CDD" id="cd14014">
    <property type="entry name" value="STKc_PknB_like"/>
    <property type="match status" value="1"/>
</dbReference>
<dbReference type="Gene3D" id="2.120.10.30">
    <property type="entry name" value="TolB, C-terminal domain"/>
    <property type="match status" value="3"/>
</dbReference>
<evidence type="ECO:0000256" key="3">
    <source>
        <dbReference type="ARBA" id="ARBA00022679"/>
    </source>
</evidence>
<dbReference type="PROSITE" id="PS50011">
    <property type="entry name" value="PROTEIN_KINASE_DOM"/>
    <property type="match status" value="1"/>
</dbReference>
<dbReference type="InterPro" id="IPR000719">
    <property type="entry name" value="Prot_kinase_dom"/>
</dbReference>
<dbReference type="EMBL" id="CP130612">
    <property type="protein sequence ID" value="WKW13554.1"/>
    <property type="molecule type" value="Genomic_DNA"/>
</dbReference>
<dbReference type="GO" id="GO:0005524">
    <property type="term" value="F:ATP binding"/>
    <property type="evidence" value="ECO:0007669"/>
    <property type="project" value="UniProtKB-UniRule"/>
</dbReference>
<sequence>MSSLLTRLQDALGPGFEVERELGGGGMSHTFVALETALGRRIVVKLLPSWMGTPVSVERFRREIQFAARLAHPHIVPLLSVGEVDGLPFYTMPFVKGESLRATLTREKRLPFSDTVRVLRDVAAALAHAHAEGVVHRDIKPDNVIVSGGVAVVTDFGVAKARDNAAVPSNGDQGPAWVTSVGMALGTFAYMSPEQATGAPDLDHRADLYSFGCMAYELLSGHVPFAPNNLQKVLEAHVHQPPVPIETLREDVPAALAELVMRCLEKKPADRPQNADEVLAALDEMTTPTGAMPVLRPASSGRRWLWVGAIAALAAVGAVYALTKGADGGTAPFVLGATVQVSAEPELELDAAISPDGRFVAYAAGVFGRLRIYVRQVEGGGRVALSDALPGSHRGPAWSPDGARLAFTGPDGIYVVSALGGAIDRAVAEPGRTLITPAWSPDGNALVYADERGIWTRAVSGGEPQQLVAARAAHSPVFSPDGRWVAYVDENATYIGDVGNIAPSAIAIVPAAGGESRQLTAATHMHASPRWTPDGRSLLLVADLGGVRDIYQLALTPDLTPQGEPTRLSTGLGAYSVSLTADASRMAYSILRLRSNVWVAPLSRDGPTPSSAARQFTTGAQVIEAMDVSDDGRWLLYDSNRLGNQDIFKQSLEGGEPVPLTRESADDFGPTFSPDGREIAFYSVRNGTRDLFVMDADGRNLRQVTAGDGQDYFPDWAPDGQQLAFSGTAPQAAREVFTVARNADGLWGEPVQRTFSGTRTAAYQRWSPDGRWIAWADRDGVALLDLSVPSTPDGVGLRIVGGRGEGAVRSVAWGRGAQEVYYLTADPTRGNAIRAVSVGGGASRLVMRLDGAGWVQRIQRFAVDDRRVFFSLADDEADVWVMALERGPR</sequence>
<dbReference type="KEGG" id="pspc:Strain318_002876"/>
<evidence type="ECO:0000256" key="4">
    <source>
        <dbReference type="ARBA" id="ARBA00022741"/>
    </source>
</evidence>
<evidence type="ECO:0000313" key="11">
    <source>
        <dbReference type="Proteomes" id="UP001229955"/>
    </source>
</evidence>
<dbReference type="InterPro" id="IPR011042">
    <property type="entry name" value="6-blade_b-propeller_TolB-like"/>
</dbReference>
<dbReference type="PANTHER" id="PTHR43289">
    <property type="entry name" value="MITOGEN-ACTIVATED PROTEIN KINASE KINASE KINASE 20-RELATED"/>
    <property type="match status" value="1"/>
</dbReference>
<keyword evidence="6 7" id="KW-0067">ATP-binding</keyword>
<keyword evidence="5 9" id="KW-0418">Kinase</keyword>
<dbReference type="InterPro" id="IPR017441">
    <property type="entry name" value="Protein_kinase_ATP_BS"/>
</dbReference>
<proteinExistence type="predicted"/>
<dbReference type="PROSITE" id="PS00108">
    <property type="entry name" value="PROTEIN_KINASE_ST"/>
    <property type="match status" value="1"/>
</dbReference>
<dbReference type="GO" id="GO:0004674">
    <property type="term" value="F:protein serine/threonine kinase activity"/>
    <property type="evidence" value="ECO:0007669"/>
    <property type="project" value="UniProtKB-KW"/>
</dbReference>
<dbReference type="InterPro" id="IPR008271">
    <property type="entry name" value="Ser/Thr_kinase_AS"/>
</dbReference>
<feature type="domain" description="Protein kinase" evidence="8">
    <location>
        <begin position="16"/>
        <end position="295"/>
    </location>
</feature>
<keyword evidence="3" id="KW-0808">Transferase</keyword>
<dbReference type="Pfam" id="PF00069">
    <property type="entry name" value="Pkinase"/>
    <property type="match status" value="1"/>
</dbReference>
<gene>
    <name evidence="9" type="ORF">Strain138_002878</name>
    <name evidence="10" type="ORF">Strain318_002876</name>
</gene>
<reference evidence="9" key="1">
    <citation type="submission" date="2023-07" db="EMBL/GenBank/DDBJ databases">
        <authorList>
            <person name="Haufschild T."/>
            <person name="Kallscheuer N."/>
            <person name="Hammer J."/>
            <person name="Kohn T."/>
            <person name="Kabuu M."/>
            <person name="Jogler M."/>
            <person name="Wohfarth N."/>
            <person name="Heuer A."/>
            <person name="Rohde M."/>
            <person name="van Teeseling M.C.F."/>
            <person name="Jogler C."/>
        </authorList>
    </citation>
    <scope>NUCLEOTIDE SEQUENCE</scope>
    <source>
        <strain evidence="9">Strain 138</strain>
        <strain evidence="10">Strain 318</strain>
    </source>
</reference>
<dbReference type="EMBL" id="CP130613">
    <property type="protein sequence ID" value="WKW16460.1"/>
    <property type="molecule type" value="Genomic_DNA"/>
</dbReference>
<evidence type="ECO:0000313" key="9">
    <source>
        <dbReference type="EMBL" id="WKW13554.1"/>
    </source>
</evidence>
<keyword evidence="2" id="KW-0723">Serine/threonine-protein kinase</keyword>